<dbReference type="Gene3D" id="1.25.40.10">
    <property type="entry name" value="Tetratricopeptide repeat domain"/>
    <property type="match status" value="1"/>
</dbReference>
<dbReference type="EMBL" id="CDMZ01000392">
    <property type="protein sequence ID" value="CEM13252.1"/>
    <property type="molecule type" value="Genomic_DNA"/>
</dbReference>
<dbReference type="InterPro" id="IPR011990">
    <property type="entry name" value="TPR-like_helical_dom_sf"/>
</dbReference>
<evidence type="ECO:0000256" key="1">
    <source>
        <dbReference type="SAM" id="MobiDB-lite"/>
    </source>
</evidence>
<protein>
    <submittedName>
        <fullName evidence="3">Uncharacterized protein</fullName>
    </submittedName>
</protein>
<organism evidence="3">
    <name type="scientific">Chromera velia CCMP2878</name>
    <dbReference type="NCBI Taxonomy" id="1169474"/>
    <lineage>
        <taxon>Eukaryota</taxon>
        <taxon>Sar</taxon>
        <taxon>Alveolata</taxon>
        <taxon>Colpodellida</taxon>
        <taxon>Chromeraceae</taxon>
        <taxon>Chromera</taxon>
    </lineage>
</organism>
<sequence>MGGWETAFVSLAALWLHGEATRLRSAPAFFAPPDVSSGLSVRTPVSPVSTSFHTSAETLKILQTGPASAQARLPQSVSSFLLSFTEPTKDEVTLLNQAMAGFKNTDAGSEKKLSDAIDVWQSTNKAPDEISALYKLRGQMFLRRGEAEKALQDFNSAVSFIYRPGSNPDPEEIPSTLVFRAEAQRQTGARNLDLAEKDLNDALRLMASGEIPLVTDPTTLEPFTMSTESADKLASSKRFAELMEQTQINVDFPPPTREALRRRGQLRLLQSKFNEAAGDFSLYIASALNAGDGVNAESTRAELGMALWGQGDVSGAERQWLLMVKNTPLQKASDLGIPALQRLSLREAEMHAALAGHFQQMGRPVVARGELQQACERFRASKTAARNAAKKLSSGVEDSGGAAVDAFLPLCDATFPGALASGLSSSKLQQQASVEVRRQSLDSVAKWVGEESGWPERRGQREGQRKT</sequence>
<feature type="chain" id="PRO_5005189143" evidence="2">
    <location>
        <begin position="21"/>
        <end position="467"/>
    </location>
</feature>
<evidence type="ECO:0000256" key="2">
    <source>
        <dbReference type="SAM" id="SignalP"/>
    </source>
</evidence>
<gene>
    <name evidence="3" type="ORF">Cvel_17159</name>
</gene>
<dbReference type="SUPFAM" id="SSF48452">
    <property type="entry name" value="TPR-like"/>
    <property type="match status" value="1"/>
</dbReference>
<name>A0A0G4FIH9_9ALVE</name>
<proteinExistence type="predicted"/>
<dbReference type="AlphaFoldDB" id="A0A0G4FIH9"/>
<dbReference type="VEuPathDB" id="CryptoDB:Cvel_17159"/>
<keyword evidence="2" id="KW-0732">Signal</keyword>
<feature type="compositionally biased region" description="Basic and acidic residues" evidence="1">
    <location>
        <begin position="454"/>
        <end position="467"/>
    </location>
</feature>
<evidence type="ECO:0000313" key="3">
    <source>
        <dbReference type="EMBL" id="CEM13252.1"/>
    </source>
</evidence>
<feature type="region of interest" description="Disordered" evidence="1">
    <location>
        <begin position="447"/>
        <end position="467"/>
    </location>
</feature>
<accession>A0A0G4FIH9</accession>
<feature type="signal peptide" evidence="2">
    <location>
        <begin position="1"/>
        <end position="20"/>
    </location>
</feature>
<reference evidence="3" key="1">
    <citation type="submission" date="2014-11" db="EMBL/GenBank/DDBJ databases">
        <authorList>
            <person name="Otto D Thomas"/>
            <person name="Naeem Raeece"/>
        </authorList>
    </citation>
    <scope>NUCLEOTIDE SEQUENCE</scope>
</reference>